<dbReference type="InterPro" id="IPR009003">
    <property type="entry name" value="Peptidase_S1_PA"/>
</dbReference>
<evidence type="ECO:0000313" key="1">
    <source>
        <dbReference type="EMBL" id="AKT37784.1"/>
    </source>
</evidence>
<evidence type="ECO:0000313" key="2">
    <source>
        <dbReference type="Proteomes" id="UP000067626"/>
    </source>
</evidence>
<evidence type="ECO:0008006" key="3">
    <source>
        <dbReference type="Google" id="ProtNLM"/>
    </source>
</evidence>
<proteinExistence type="predicted"/>
<accession>A0A0K1EAA5</accession>
<dbReference type="SUPFAM" id="SSF50494">
    <property type="entry name" value="Trypsin-like serine proteases"/>
    <property type="match status" value="1"/>
</dbReference>
<dbReference type="Proteomes" id="UP000067626">
    <property type="component" value="Chromosome"/>
</dbReference>
<dbReference type="InterPro" id="IPR043504">
    <property type="entry name" value="Peptidase_S1_PA_chymotrypsin"/>
</dbReference>
<dbReference type="RefSeq" id="WP_156338394.1">
    <property type="nucleotide sequence ID" value="NZ_CP012159.1"/>
</dbReference>
<dbReference type="EMBL" id="CP012159">
    <property type="protein sequence ID" value="AKT37784.1"/>
    <property type="molecule type" value="Genomic_DNA"/>
</dbReference>
<dbReference type="AlphaFoldDB" id="A0A0K1EAA5"/>
<dbReference type="STRING" id="52.CMC5_019260"/>
<protein>
    <recommendedName>
        <fullName evidence="3">Peptidase S1 domain-containing protein</fullName>
    </recommendedName>
</protein>
<dbReference type="OrthoDB" id="9787411at2"/>
<name>A0A0K1EAA5_CHOCO</name>
<keyword evidence="2" id="KW-1185">Reference proteome</keyword>
<gene>
    <name evidence="1" type="ORF">CMC5_019260</name>
</gene>
<sequence length="192" mass="21230">MYILSNNHVLADTNRGKRDDAVLQPGRLDGGRQAHQIGWLRYSQRLEARNNQVDAALASLDSEIDYDITYSGYNLEGVNDEVELGMYAWKVGRTTGLTEGFVSAFDVDNVIVNYSDHDDEPNNLSFDGQIEIKSQPQTTLFFSKGGDSGSLILDEYDHAIGLLFAGSDRTGITYANPIQTVLDSFNAELLLT</sequence>
<dbReference type="Gene3D" id="2.40.10.10">
    <property type="entry name" value="Trypsin-like serine proteases"/>
    <property type="match status" value="1"/>
</dbReference>
<organism evidence="1 2">
    <name type="scientific">Chondromyces crocatus</name>
    <dbReference type="NCBI Taxonomy" id="52"/>
    <lineage>
        <taxon>Bacteria</taxon>
        <taxon>Pseudomonadati</taxon>
        <taxon>Myxococcota</taxon>
        <taxon>Polyangia</taxon>
        <taxon>Polyangiales</taxon>
        <taxon>Polyangiaceae</taxon>
        <taxon>Chondromyces</taxon>
    </lineage>
</organism>
<dbReference type="PATRIC" id="fig|52.7.peg.2073"/>
<dbReference type="KEGG" id="ccro:CMC5_019260"/>
<reference evidence="1 2" key="1">
    <citation type="submission" date="2015-07" db="EMBL/GenBank/DDBJ databases">
        <title>Genome analysis of myxobacterium Chondromyces crocatus Cm c5 reveals a high potential for natural compound synthesis and the genetic basis for the loss of fruiting body formation.</title>
        <authorList>
            <person name="Zaburannyi N."/>
            <person name="Bunk B."/>
            <person name="Maier J."/>
            <person name="Overmann J."/>
            <person name="Mueller R."/>
        </authorList>
    </citation>
    <scope>NUCLEOTIDE SEQUENCE [LARGE SCALE GENOMIC DNA]</scope>
    <source>
        <strain evidence="1 2">Cm c5</strain>
    </source>
</reference>